<dbReference type="InterPro" id="IPR051511">
    <property type="entry name" value="MitoQC_Scaffold_Kinases"/>
</dbReference>
<dbReference type="KEGG" id="vde:111250402"/>
<dbReference type="EnsemblMetazoa" id="XM_022805611">
    <property type="protein sequence ID" value="XP_022661346"/>
    <property type="gene ID" value="LOC111250402"/>
</dbReference>
<accession>A0A7M7K430</accession>
<dbReference type="GO" id="GO:0005741">
    <property type="term" value="C:mitochondrial outer membrane"/>
    <property type="evidence" value="ECO:0007669"/>
    <property type="project" value="UniProtKB-SubCell"/>
</dbReference>
<evidence type="ECO:0000256" key="3">
    <source>
        <dbReference type="ARBA" id="ARBA00004514"/>
    </source>
</evidence>
<keyword evidence="9" id="KW-0547">Nucleotide-binding</keyword>
<dbReference type="Pfam" id="PF00069">
    <property type="entry name" value="Pkinase"/>
    <property type="match status" value="1"/>
</dbReference>
<organism evidence="21 22">
    <name type="scientific">Varroa destructor</name>
    <name type="common">Honeybee mite</name>
    <dbReference type="NCBI Taxonomy" id="109461"/>
    <lineage>
        <taxon>Eukaryota</taxon>
        <taxon>Metazoa</taxon>
        <taxon>Ecdysozoa</taxon>
        <taxon>Arthropoda</taxon>
        <taxon>Chelicerata</taxon>
        <taxon>Arachnida</taxon>
        <taxon>Acari</taxon>
        <taxon>Parasitiformes</taxon>
        <taxon>Mesostigmata</taxon>
        <taxon>Gamasina</taxon>
        <taxon>Dermanyssoidea</taxon>
        <taxon>Varroidae</taxon>
        <taxon>Varroa</taxon>
    </lineage>
</organism>
<dbReference type="FunCoup" id="A0A7M7K430">
    <property type="interactions" value="191"/>
</dbReference>
<sequence>MRPFSWIKFEARWLCDALRLRAQTTSTCLRPPTCADQAYFIRGYLLKLLSRWNFGSGETSNTRRSFIANVGKVRGGREGPKGPSGGGSGGSGSVLHGAGTSGETSATDAKVLNESIVAHIARRYGYRDTTAATLSRQSVQRVLALRQCVPLLGFAGVCLVDKPTVITPDEELEGVCVEIRRIFDKINFDIFNRQILPVPADRPVNLSNFKLGSPIAKGCNAVVYSAKLREEQESDERSSASSDFQRIPTIEEEQLDADDSKSSPLSSSPPRKYAAELEAPAGSINTFEQDVPSGPLGVYNLAMKMMFNYDAESNAAAIWQSLSRECAPLQTASFGQQNSLNESPLASREANLPPHPCIVDVKAAFVDRVPLLRGATQLYPVALPPRLHEHGIGRNATMFLVMKRYHCSLRSYLRSGTIERSNRPEHVRLSLCAQLFEAVAHLVSHGIVHRDMKSDNILVELPGKTGKTAYTEPRIALSDFGCCLIPADCISPLKLSFVSGQVSRGGNVALMPPEVQLAKPGLLSFIDYSKADLWSAATLIYEVYGQRNPFFEGMLHPRTYMECDLPVLDKAPLELRVLVTACLQREPSRRPTPAVAATVLQLMLYAPTRLLKTTLSQHPFRALNVRDVVEWLCDMSVDSLFAARREEDREKPCSADQMLKRTFLGRVQLRTVIDALKFIYEAREAAEVDNDEVEMVAHDIIEQREKILAEVEKKYAA</sequence>
<dbReference type="EnsemblMetazoa" id="XM_022805615">
    <property type="protein sequence ID" value="XP_022661350"/>
    <property type="gene ID" value="LOC111250402"/>
</dbReference>
<dbReference type="InterPro" id="IPR000719">
    <property type="entry name" value="Prot_kinase_dom"/>
</dbReference>
<dbReference type="RefSeq" id="XP_022661345.1">
    <property type="nucleotide sequence ID" value="XM_022805610.1"/>
</dbReference>
<keyword evidence="11" id="KW-1000">Mitochondrion outer membrane</keyword>
<keyword evidence="14" id="KW-0460">Magnesium</keyword>
<comment type="catalytic activity">
    <reaction evidence="17">
        <text>L-threonyl-[protein] + ATP = O-phospho-L-threonyl-[protein] + ADP + H(+)</text>
        <dbReference type="Rhea" id="RHEA:46608"/>
        <dbReference type="Rhea" id="RHEA-COMP:11060"/>
        <dbReference type="Rhea" id="RHEA-COMP:11605"/>
        <dbReference type="ChEBI" id="CHEBI:15378"/>
        <dbReference type="ChEBI" id="CHEBI:30013"/>
        <dbReference type="ChEBI" id="CHEBI:30616"/>
        <dbReference type="ChEBI" id="CHEBI:61977"/>
        <dbReference type="ChEBI" id="CHEBI:456216"/>
        <dbReference type="EC" id="2.7.11.1"/>
    </reaction>
</comment>
<evidence type="ECO:0000256" key="2">
    <source>
        <dbReference type="ARBA" id="ARBA00004434"/>
    </source>
</evidence>
<keyword evidence="10" id="KW-0418">Kinase</keyword>
<dbReference type="Proteomes" id="UP000594260">
    <property type="component" value="Unplaced"/>
</dbReference>
<name>A0A7M7K430_VARDE</name>
<dbReference type="EnsemblMetazoa" id="XM_022805613">
    <property type="protein sequence ID" value="XP_022661348"/>
    <property type="gene ID" value="LOC111250402"/>
</dbReference>
<dbReference type="SMART" id="SM00220">
    <property type="entry name" value="S_TKc"/>
    <property type="match status" value="1"/>
</dbReference>
<evidence type="ECO:0000256" key="7">
    <source>
        <dbReference type="ARBA" id="ARBA00022679"/>
    </source>
</evidence>
<evidence type="ECO:0000256" key="14">
    <source>
        <dbReference type="ARBA" id="ARBA00022842"/>
    </source>
</evidence>
<dbReference type="PROSITE" id="PS00108">
    <property type="entry name" value="PROTEIN_KINASE_ST"/>
    <property type="match status" value="1"/>
</dbReference>
<dbReference type="PROSITE" id="PS50011">
    <property type="entry name" value="PROTEIN_KINASE_DOM"/>
    <property type="match status" value="1"/>
</dbReference>
<feature type="region of interest" description="Disordered" evidence="19">
    <location>
        <begin position="69"/>
        <end position="105"/>
    </location>
</feature>
<keyword evidence="7" id="KW-0808">Transferase</keyword>
<keyword evidence="22" id="KW-1185">Reference proteome</keyword>
<dbReference type="RefSeq" id="XP_022661350.1">
    <property type="nucleotide sequence ID" value="XM_022805615.1"/>
</dbReference>
<evidence type="ECO:0000256" key="12">
    <source>
        <dbReference type="ARBA" id="ARBA00022792"/>
    </source>
</evidence>
<evidence type="ECO:0000256" key="15">
    <source>
        <dbReference type="ARBA" id="ARBA00022946"/>
    </source>
</evidence>
<dbReference type="GO" id="GO:0005829">
    <property type="term" value="C:cytosol"/>
    <property type="evidence" value="ECO:0007669"/>
    <property type="project" value="UniProtKB-SubCell"/>
</dbReference>
<dbReference type="PANTHER" id="PTHR22972">
    <property type="entry name" value="SERINE/THREONINE PROTEIN KINASE"/>
    <property type="match status" value="1"/>
</dbReference>
<dbReference type="Gene3D" id="1.10.510.10">
    <property type="entry name" value="Transferase(Phosphotransferase) domain 1"/>
    <property type="match status" value="1"/>
</dbReference>
<dbReference type="InterPro" id="IPR008271">
    <property type="entry name" value="Ser/Thr_kinase_AS"/>
</dbReference>
<dbReference type="AlphaFoldDB" id="A0A7M7K430"/>
<feature type="domain" description="Protein kinase" evidence="20">
    <location>
        <begin position="209"/>
        <end position="621"/>
    </location>
</feature>
<dbReference type="PANTHER" id="PTHR22972:SF7">
    <property type="entry name" value="SERINE_THREONINE-PROTEIN KINASE PINK1, MITOCHONDRIAL"/>
    <property type="match status" value="1"/>
</dbReference>
<keyword evidence="12" id="KW-0472">Membrane</keyword>
<evidence type="ECO:0000256" key="17">
    <source>
        <dbReference type="ARBA" id="ARBA00047899"/>
    </source>
</evidence>
<dbReference type="GO" id="GO:0046872">
    <property type="term" value="F:metal ion binding"/>
    <property type="evidence" value="ECO:0007669"/>
    <property type="project" value="UniProtKB-KW"/>
</dbReference>
<evidence type="ECO:0000256" key="16">
    <source>
        <dbReference type="ARBA" id="ARBA00023128"/>
    </source>
</evidence>
<evidence type="ECO:0000256" key="19">
    <source>
        <dbReference type="SAM" id="MobiDB-lite"/>
    </source>
</evidence>
<feature type="region of interest" description="Disordered" evidence="19">
    <location>
        <begin position="230"/>
        <end position="272"/>
    </location>
</feature>
<dbReference type="InterPro" id="IPR011009">
    <property type="entry name" value="Kinase-like_dom_sf"/>
</dbReference>
<dbReference type="OrthoDB" id="1405469at2759"/>
<dbReference type="GO" id="GO:0090141">
    <property type="term" value="P:positive regulation of mitochondrial fission"/>
    <property type="evidence" value="ECO:0007669"/>
    <property type="project" value="TreeGrafter"/>
</dbReference>
<dbReference type="RefSeq" id="XP_022661348.1">
    <property type="nucleotide sequence ID" value="XM_022805613.1"/>
</dbReference>
<evidence type="ECO:0000256" key="13">
    <source>
        <dbReference type="ARBA" id="ARBA00022840"/>
    </source>
</evidence>
<comment type="subcellular location">
    <subcellularLocation>
        <location evidence="3">Cytoplasm</location>
        <location evidence="3">Cytosol</location>
    </subcellularLocation>
    <subcellularLocation>
        <location evidence="2">Mitochondrion inner membrane</location>
        <topology evidence="2">Single-pass membrane protein</topology>
    </subcellularLocation>
    <subcellularLocation>
        <location evidence="4">Mitochondrion outer membrane</location>
        <topology evidence="4">Single-pass membrane protein</topology>
    </subcellularLocation>
</comment>
<dbReference type="RefSeq" id="XP_022661346.1">
    <property type="nucleotide sequence ID" value="XM_022805611.1"/>
</dbReference>
<dbReference type="RefSeq" id="XP_022661349.1">
    <property type="nucleotide sequence ID" value="XM_022805614.1"/>
</dbReference>
<keyword evidence="8" id="KW-0479">Metal-binding</keyword>
<dbReference type="GO" id="GO:0004674">
    <property type="term" value="F:protein serine/threonine kinase activity"/>
    <property type="evidence" value="ECO:0007669"/>
    <property type="project" value="UniProtKB-KW"/>
</dbReference>
<keyword evidence="16" id="KW-0496">Mitochondrion</keyword>
<dbReference type="EC" id="2.7.11.1" evidence="5"/>
<evidence type="ECO:0000256" key="10">
    <source>
        <dbReference type="ARBA" id="ARBA00022777"/>
    </source>
</evidence>
<comment type="catalytic activity">
    <reaction evidence="18">
        <text>L-seryl-[protein] + ATP = O-phospho-L-seryl-[protein] + ADP + H(+)</text>
        <dbReference type="Rhea" id="RHEA:17989"/>
        <dbReference type="Rhea" id="RHEA-COMP:9863"/>
        <dbReference type="Rhea" id="RHEA-COMP:11604"/>
        <dbReference type="ChEBI" id="CHEBI:15378"/>
        <dbReference type="ChEBI" id="CHEBI:29999"/>
        <dbReference type="ChEBI" id="CHEBI:30616"/>
        <dbReference type="ChEBI" id="CHEBI:83421"/>
        <dbReference type="ChEBI" id="CHEBI:456216"/>
        <dbReference type="EC" id="2.7.11.1"/>
    </reaction>
</comment>
<dbReference type="OMA" id="FGQHARK"/>
<dbReference type="GO" id="GO:0005743">
    <property type="term" value="C:mitochondrial inner membrane"/>
    <property type="evidence" value="ECO:0007669"/>
    <property type="project" value="UniProtKB-SubCell"/>
</dbReference>
<dbReference type="GO" id="GO:0005524">
    <property type="term" value="F:ATP binding"/>
    <property type="evidence" value="ECO:0007669"/>
    <property type="project" value="UniProtKB-KW"/>
</dbReference>
<keyword evidence="6" id="KW-0723">Serine/threonine-protein kinase</keyword>
<dbReference type="GO" id="GO:0000422">
    <property type="term" value="P:autophagy of mitochondrion"/>
    <property type="evidence" value="ECO:0007669"/>
    <property type="project" value="TreeGrafter"/>
</dbReference>
<dbReference type="CTD" id="65018"/>
<dbReference type="EnsemblMetazoa" id="XM_022805612">
    <property type="protein sequence ID" value="XP_022661347"/>
    <property type="gene ID" value="LOC111250402"/>
</dbReference>
<evidence type="ECO:0000259" key="20">
    <source>
        <dbReference type="PROSITE" id="PS50011"/>
    </source>
</evidence>
<dbReference type="GeneID" id="111250402"/>
<dbReference type="RefSeq" id="XP_022661347.1">
    <property type="nucleotide sequence ID" value="XM_022805612.1"/>
</dbReference>
<proteinExistence type="predicted"/>
<reference evidence="21" key="1">
    <citation type="submission" date="2021-01" db="UniProtKB">
        <authorList>
            <consortium name="EnsemblMetazoa"/>
        </authorList>
    </citation>
    <scope>IDENTIFICATION</scope>
</reference>
<evidence type="ECO:0000313" key="21">
    <source>
        <dbReference type="EnsemblMetazoa" id="XP_022661346"/>
    </source>
</evidence>
<keyword evidence="13" id="KW-0067">ATP-binding</keyword>
<dbReference type="EnsemblMetazoa" id="XM_022805610">
    <property type="protein sequence ID" value="XP_022661345"/>
    <property type="gene ID" value="LOC111250402"/>
</dbReference>
<evidence type="ECO:0000256" key="8">
    <source>
        <dbReference type="ARBA" id="ARBA00022723"/>
    </source>
</evidence>
<evidence type="ECO:0000313" key="22">
    <source>
        <dbReference type="Proteomes" id="UP000594260"/>
    </source>
</evidence>
<dbReference type="GO" id="GO:0042981">
    <property type="term" value="P:regulation of apoptotic process"/>
    <property type="evidence" value="ECO:0007669"/>
    <property type="project" value="TreeGrafter"/>
</dbReference>
<evidence type="ECO:0000256" key="1">
    <source>
        <dbReference type="ARBA" id="ARBA00001946"/>
    </source>
</evidence>
<comment type="cofactor">
    <cofactor evidence="1">
        <name>Mg(2+)</name>
        <dbReference type="ChEBI" id="CHEBI:18420"/>
    </cofactor>
</comment>
<evidence type="ECO:0000256" key="18">
    <source>
        <dbReference type="ARBA" id="ARBA00048679"/>
    </source>
</evidence>
<dbReference type="InParanoid" id="A0A7M7K430"/>
<evidence type="ECO:0000256" key="9">
    <source>
        <dbReference type="ARBA" id="ARBA00022741"/>
    </source>
</evidence>
<evidence type="ECO:0000256" key="5">
    <source>
        <dbReference type="ARBA" id="ARBA00012513"/>
    </source>
</evidence>
<protein>
    <recommendedName>
        <fullName evidence="5">non-specific serine/threonine protein kinase</fullName>
        <ecNumber evidence="5">2.7.11.1</ecNumber>
    </recommendedName>
</protein>
<evidence type="ECO:0000256" key="11">
    <source>
        <dbReference type="ARBA" id="ARBA00022787"/>
    </source>
</evidence>
<dbReference type="SUPFAM" id="SSF56112">
    <property type="entry name" value="Protein kinase-like (PK-like)"/>
    <property type="match status" value="1"/>
</dbReference>
<feature type="compositionally biased region" description="Gly residues" evidence="19">
    <location>
        <begin position="82"/>
        <end position="92"/>
    </location>
</feature>
<dbReference type="EnsemblMetazoa" id="XM_022805614">
    <property type="protein sequence ID" value="XP_022661349"/>
    <property type="gene ID" value="LOC111250402"/>
</dbReference>
<keyword evidence="15" id="KW-0809">Transit peptide</keyword>
<evidence type="ECO:0000256" key="4">
    <source>
        <dbReference type="ARBA" id="ARBA00004572"/>
    </source>
</evidence>
<keyword evidence="12" id="KW-0999">Mitochondrion inner membrane</keyword>
<evidence type="ECO:0000256" key="6">
    <source>
        <dbReference type="ARBA" id="ARBA00022527"/>
    </source>
</evidence>